<dbReference type="GO" id="GO:0003676">
    <property type="term" value="F:nucleic acid binding"/>
    <property type="evidence" value="ECO:0007669"/>
    <property type="project" value="InterPro"/>
</dbReference>
<dbReference type="InterPro" id="IPR043502">
    <property type="entry name" value="DNA/RNA_pol_sf"/>
</dbReference>
<feature type="domain" description="Reverse transcriptase Ty1/copia-type" evidence="2">
    <location>
        <begin position="497"/>
        <end position="570"/>
    </location>
</feature>
<dbReference type="SUPFAM" id="SSF56672">
    <property type="entry name" value="DNA/RNA polymerases"/>
    <property type="match status" value="1"/>
</dbReference>
<reference evidence="3" key="1">
    <citation type="submission" date="2018-02" db="EMBL/GenBank/DDBJ databases">
        <authorList>
            <person name="Cohen D.B."/>
            <person name="Kent A.D."/>
        </authorList>
    </citation>
    <scope>NUCLEOTIDE SEQUENCE</scope>
</reference>
<name>A0A2N9FRD2_FAGSY</name>
<feature type="region of interest" description="Disordered" evidence="1">
    <location>
        <begin position="326"/>
        <end position="356"/>
    </location>
</feature>
<organism evidence="3">
    <name type="scientific">Fagus sylvatica</name>
    <name type="common">Beechnut</name>
    <dbReference type="NCBI Taxonomy" id="28930"/>
    <lineage>
        <taxon>Eukaryota</taxon>
        <taxon>Viridiplantae</taxon>
        <taxon>Streptophyta</taxon>
        <taxon>Embryophyta</taxon>
        <taxon>Tracheophyta</taxon>
        <taxon>Spermatophyta</taxon>
        <taxon>Magnoliopsida</taxon>
        <taxon>eudicotyledons</taxon>
        <taxon>Gunneridae</taxon>
        <taxon>Pentapetalae</taxon>
        <taxon>rosids</taxon>
        <taxon>fabids</taxon>
        <taxon>Fagales</taxon>
        <taxon>Fagaceae</taxon>
        <taxon>Fagus</taxon>
    </lineage>
</organism>
<evidence type="ECO:0000313" key="3">
    <source>
        <dbReference type="EMBL" id="SPC89802.1"/>
    </source>
</evidence>
<dbReference type="SUPFAM" id="SSF57756">
    <property type="entry name" value="Retrovirus zinc finger-like domains"/>
    <property type="match status" value="1"/>
</dbReference>
<dbReference type="EMBL" id="OIVN01001098">
    <property type="protein sequence ID" value="SPC89802.1"/>
    <property type="molecule type" value="Genomic_DNA"/>
</dbReference>
<gene>
    <name evidence="3" type="ORF">FSB_LOCUS17684</name>
</gene>
<dbReference type="InterPro" id="IPR013103">
    <property type="entry name" value="RVT_2"/>
</dbReference>
<dbReference type="PANTHER" id="PTHR11439:SF467">
    <property type="entry name" value="INTEGRASE CATALYTIC DOMAIN-CONTAINING PROTEIN"/>
    <property type="match status" value="1"/>
</dbReference>
<dbReference type="AlphaFoldDB" id="A0A2N9FRD2"/>
<evidence type="ECO:0000259" key="2">
    <source>
        <dbReference type="Pfam" id="PF07727"/>
    </source>
</evidence>
<proteinExistence type="predicted"/>
<sequence>MASSSSTLTDSSAHTASPPTSLTAIVPYLKGQHLFAFLDGSRPAPPQHLPTQLTDTISLVPNPEFQAWHLQDQLILSALISSLSETILAHVVKCSTSRDVWLALERMVTQPIADYFHRFTNLADTLAAVDDHPLNDIELISFLLAGLGSDYDSFVTSVNTRVEPLSLLKISNYAHKGSSHRGGRGNRFTTTPSAGRTPSSGHRTTYGRGRGRGPSSNGSRPMCQVCGKLGHIAFTCYHRFDKAYATERNPHLQALLATPQPQSSDYNNWYSDTGASHHLTSDLSNLNMGADEYTGTEQIRVVPTCVQASPSHGLSLQHLPQAHTVPTRVPPASTSHGSDHPNSPQAHTVPTRVQAPPTDLSITNQRHGLSLTHQPKPILHQVRPTPSPTTDLEPSPTREHYPTLTPENPAHSNSLSTLNPAAPPLLPTHLMTTRSRNQIIKPKVHTDGTVRYPVSKALLAVAEGSPVDTEPTCFTSAVKNPVWRAAMNLEFDALLKNQTWQLVPPHSSHNLIGCKWVFRTKRKADGSVERHKARLVAKGFHQQPGVDFDETYSPVIKPTTVRTVLSIAISSVIPNPQGAMLSQQRYILDLLTRTKMVDAKPVTTPMASSTNLSAFDGEPFPDHTLFRSTVGALQYLSLTRPDIAFCVNKLSQFMHKPTLLHWQSVKRLLRYLKFTIQFGIQIYCNSDTSIHAFSDADWAGSKDDRRSTGSYCVFLGRNLISWSCKKQATVARSSTEAEYKALANAAAEVKWLQSLLLELGFSKSTSPILWCDNIGATYLSSNPIFHARTKHIEIDFHFVRDMVAAKTLDVRFVSTHDQLADLLTKPISSSRFSLLRSKLNVLPIPFSLRGRVKDLDKHEIN</sequence>
<feature type="compositionally biased region" description="Low complexity" evidence="1">
    <location>
        <begin position="199"/>
        <end position="219"/>
    </location>
</feature>
<feature type="region of interest" description="Disordered" evidence="1">
    <location>
        <begin position="178"/>
        <end position="219"/>
    </location>
</feature>
<dbReference type="CDD" id="cd09272">
    <property type="entry name" value="RNase_HI_RT_Ty1"/>
    <property type="match status" value="1"/>
</dbReference>
<evidence type="ECO:0000256" key="1">
    <source>
        <dbReference type="SAM" id="MobiDB-lite"/>
    </source>
</evidence>
<protein>
    <recommendedName>
        <fullName evidence="2">Reverse transcriptase Ty1/copia-type domain-containing protein</fullName>
    </recommendedName>
</protein>
<feature type="region of interest" description="Disordered" evidence="1">
    <location>
        <begin position="378"/>
        <end position="413"/>
    </location>
</feature>
<feature type="compositionally biased region" description="Polar residues" evidence="1">
    <location>
        <begin position="187"/>
        <end position="198"/>
    </location>
</feature>
<dbReference type="Pfam" id="PF07727">
    <property type="entry name" value="RVT_2"/>
    <property type="match status" value="1"/>
</dbReference>
<accession>A0A2N9FRD2</accession>
<dbReference type="InterPro" id="IPR036875">
    <property type="entry name" value="Znf_CCHC_sf"/>
</dbReference>
<dbReference type="PANTHER" id="PTHR11439">
    <property type="entry name" value="GAG-POL-RELATED RETROTRANSPOSON"/>
    <property type="match status" value="1"/>
</dbReference>
<dbReference type="GO" id="GO:0008270">
    <property type="term" value="F:zinc ion binding"/>
    <property type="evidence" value="ECO:0007669"/>
    <property type="project" value="InterPro"/>
</dbReference>
<feature type="compositionally biased region" description="Polar residues" evidence="1">
    <location>
        <begin position="332"/>
        <end position="348"/>
    </location>
</feature>